<dbReference type="PANTHER" id="PTHR33710:SF64">
    <property type="entry name" value="ENDONUCLEASE_EXONUCLEASE_PHOSPHATASE DOMAIN-CONTAINING PROTEIN"/>
    <property type="match status" value="1"/>
</dbReference>
<dbReference type="AlphaFoldDB" id="A0A445GW16"/>
<dbReference type="Proteomes" id="UP000289340">
    <property type="component" value="Chromosome 15"/>
</dbReference>
<sequence length="417" mass="48651">MWEMQPAINSAGDILCMWTESVFRLQNKVTGIGFILLEGVCTREALKICILTVYSPCDIHNKRLLWNSVRQLKQASQVRLWCVLGDFNCIRNPNERMGKIDRSVGDNSMQEFNEWIEDMELLEVPNVGRQYTWFRPNGESKSRLDRALISPEWRDTWPENVQFTLSRNVSDHCPILIKANNVDWGPKPFRILNCWLTDKSFSDVVKHCWNYVQVPGWGAYVLKEKFKRVNVNRNRNSIKGLLIEGVWTDDPNKVKEEIRSFFSNRFLEADFQRPKIDGIFFKSLDHQHVQVANTTEVEVKTAERGFIMLEGVWMAEMQRVVVANIYAPCEIESKRQLWEKLYSRKSQSQIQSWCLVGDFNCIRHPAERLGSRHSNSEANLIAKLLYFGRNCIPNVHDVYWNTNSQASIHVMETEDNP</sequence>
<comment type="caution">
    <text evidence="1">The sequence shown here is derived from an EMBL/GenBank/DDBJ whole genome shotgun (WGS) entry which is preliminary data.</text>
</comment>
<evidence type="ECO:0000313" key="2">
    <source>
        <dbReference type="Proteomes" id="UP000289340"/>
    </source>
</evidence>
<protein>
    <recommendedName>
        <fullName evidence="3">Endonuclease/exonuclease/phosphatase domain-containing protein</fullName>
    </recommendedName>
</protein>
<dbReference type="SUPFAM" id="SSF56219">
    <property type="entry name" value="DNase I-like"/>
    <property type="match status" value="2"/>
</dbReference>
<reference evidence="1 2" key="1">
    <citation type="submission" date="2018-09" db="EMBL/GenBank/DDBJ databases">
        <title>A high-quality reference genome of wild soybean provides a powerful tool to mine soybean genomes.</title>
        <authorList>
            <person name="Xie M."/>
            <person name="Chung C.Y.L."/>
            <person name="Li M.-W."/>
            <person name="Wong F.-L."/>
            <person name="Chan T.-F."/>
            <person name="Lam H.-M."/>
        </authorList>
    </citation>
    <scope>NUCLEOTIDE SEQUENCE [LARGE SCALE GENOMIC DNA]</scope>
    <source>
        <strain evidence="2">cv. W05</strain>
        <tissue evidence="1">Hypocotyl of etiolated seedlings</tissue>
    </source>
</reference>
<proteinExistence type="predicted"/>
<gene>
    <name evidence="1" type="ORF">D0Y65_041524</name>
</gene>
<evidence type="ECO:0008006" key="3">
    <source>
        <dbReference type="Google" id="ProtNLM"/>
    </source>
</evidence>
<keyword evidence="2" id="KW-1185">Reference proteome</keyword>
<dbReference type="InterPro" id="IPR036691">
    <property type="entry name" value="Endo/exonu/phosph_ase_sf"/>
</dbReference>
<name>A0A445GW16_GLYSO</name>
<evidence type="ECO:0000313" key="1">
    <source>
        <dbReference type="EMBL" id="RZB65498.1"/>
    </source>
</evidence>
<dbReference type="Gene3D" id="3.60.10.10">
    <property type="entry name" value="Endonuclease/exonuclease/phosphatase"/>
    <property type="match status" value="2"/>
</dbReference>
<accession>A0A445GW16</accession>
<dbReference type="EMBL" id="QZWG01000015">
    <property type="protein sequence ID" value="RZB65498.1"/>
    <property type="molecule type" value="Genomic_DNA"/>
</dbReference>
<dbReference type="PANTHER" id="PTHR33710">
    <property type="entry name" value="BNAC02G09200D PROTEIN"/>
    <property type="match status" value="1"/>
</dbReference>
<organism evidence="1 2">
    <name type="scientific">Glycine soja</name>
    <name type="common">Wild soybean</name>
    <dbReference type="NCBI Taxonomy" id="3848"/>
    <lineage>
        <taxon>Eukaryota</taxon>
        <taxon>Viridiplantae</taxon>
        <taxon>Streptophyta</taxon>
        <taxon>Embryophyta</taxon>
        <taxon>Tracheophyta</taxon>
        <taxon>Spermatophyta</taxon>
        <taxon>Magnoliopsida</taxon>
        <taxon>eudicotyledons</taxon>
        <taxon>Gunneridae</taxon>
        <taxon>Pentapetalae</taxon>
        <taxon>rosids</taxon>
        <taxon>fabids</taxon>
        <taxon>Fabales</taxon>
        <taxon>Fabaceae</taxon>
        <taxon>Papilionoideae</taxon>
        <taxon>50 kb inversion clade</taxon>
        <taxon>NPAAA clade</taxon>
        <taxon>indigoferoid/millettioid clade</taxon>
        <taxon>Phaseoleae</taxon>
        <taxon>Glycine</taxon>
        <taxon>Glycine subgen. Soja</taxon>
    </lineage>
</organism>